<comment type="caution">
    <text evidence="2">The sequence shown here is derived from an EMBL/GenBank/DDBJ whole genome shotgun (WGS) entry which is preliminary data.</text>
</comment>
<evidence type="ECO:0000256" key="1">
    <source>
        <dbReference type="SAM" id="Phobius"/>
    </source>
</evidence>
<gene>
    <name evidence="2" type="ORF">K5V21_12555</name>
</gene>
<name>A0ABS7KZP0_CLOSR</name>
<reference evidence="2 3" key="1">
    <citation type="journal article" date="2021" name="Cell Host Microbe">
        <title>in vivo commensal control of Clostridioides difficile virulence.</title>
        <authorList>
            <person name="Girinathan B.P."/>
            <person name="Dibenedetto N."/>
            <person name="Worley J.N."/>
            <person name="Peltier J."/>
            <person name="Arrieta-Ortiz M.L."/>
            <person name="Rupa Christinal Immanuel S."/>
            <person name="Lavin R."/>
            <person name="Delaney M.L."/>
            <person name="Cummins C."/>
            <person name="Hoffmann M."/>
            <person name="Luo Y."/>
            <person name="Gonzalez-Escalona N."/>
            <person name="Allard M."/>
            <person name="Onderdonk A.B."/>
            <person name="Gerber G.K."/>
            <person name="Sonenshein A.L."/>
            <person name="Baliga N."/>
            <person name="Dupuy B."/>
            <person name="Bry L."/>
        </authorList>
    </citation>
    <scope>NUCLEOTIDE SEQUENCE [LARGE SCALE GENOMIC DNA]</scope>
    <source>
        <strain evidence="2 3">DSM 599</strain>
    </source>
</reference>
<dbReference type="RefSeq" id="WP_221861534.1">
    <property type="nucleotide sequence ID" value="NZ_JAIKTU010000009.1"/>
</dbReference>
<dbReference type="InterPro" id="IPR025945">
    <property type="entry name" value="DHHW"/>
</dbReference>
<proteinExistence type="predicted"/>
<organism evidence="2 3">
    <name type="scientific">Clostridium sardiniense</name>
    <name type="common">Clostridium absonum</name>
    <dbReference type="NCBI Taxonomy" id="29369"/>
    <lineage>
        <taxon>Bacteria</taxon>
        <taxon>Bacillati</taxon>
        <taxon>Bacillota</taxon>
        <taxon>Clostridia</taxon>
        <taxon>Eubacteriales</taxon>
        <taxon>Clostridiaceae</taxon>
        <taxon>Clostridium</taxon>
    </lineage>
</organism>
<dbReference type="Pfam" id="PF14286">
    <property type="entry name" value="DHHW"/>
    <property type="match status" value="1"/>
</dbReference>
<keyword evidence="1" id="KW-1133">Transmembrane helix</keyword>
<sequence>MYKKSNINKFRYQRLLAVSFLLFLIILVSLNFIIKPKKFSESENRILAQAPKFSIDKLFEGRFIKKYEKYKSDQFAFRGSWINIKSTIDKISGKKENNGIYLSDNDYLIENFKEPNDDYTNQNINAINKFSKIHKNIKSYVMIAPNAVSIVKDKLPKFAPVLNQRDYINNLKSKLSSDIKFIDTFDTLNNHKNEYLYYRTDHHWTTLGAYYSYLEACKTMNLKAKTKDNYSIKRVTNDFYGTLSSKSAFHVDEPDSIDVYIPKSSDDEVIANYLKEKKKEGTLYDSDSLKKKDKYTVFLEGNHPIVKINTTSKSDKKLLLIKDSYANSFVQFLTTHYSEIVMVDPRYYYDDIESLIKNEGTTDILYLYNANTFFQDNSLAPVLNNE</sequence>
<dbReference type="EMBL" id="JAIKTU010000009">
    <property type="protein sequence ID" value="MBY0756278.1"/>
    <property type="molecule type" value="Genomic_DNA"/>
</dbReference>
<accession>A0ABS7KZP0</accession>
<protein>
    <recommendedName>
        <fullName evidence="4">DHHW protein</fullName>
    </recommendedName>
</protein>
<evidence type="ECO:0000313" key="3">
    <source>
        <dbReference type="Proteomes" id="UP001299068"/>
    </source>
</evidence>
<keyword evidence="1" id="KW-0812">Transmembrane</keyword>
<keyword evidence="1" id="KW-0472">Membrane</keyword>
<dbReference type="Proteomes" id="UP001299068">
    <property type="component" value="Unassembled WGS sequence"/>
</dbReference>
<feature type="transmembrane region" description="Helical" evidence="1">
    <location>
        <begin position="12"/>
        <end position="34"/>
    </location>
</feature>
<evidence type="ECO:0008006" key="4">
    <source>
        <dbReference type="Google" id="ProtNLM"/>
    </source>
</evidence>
<keyword evidence="3" id="KW-1185">Reference proteome</keyword>
<evidence type="ECO:0000313" key="2">
    <source>
        <dbReference type="EMBL" id="MBY0756278.1"/>
    </source>
</evidence>